<dbReference type="GO" id="GO:0016042">
    <property type="term" value="P:lipid catabolic process"/>
    <property type="evidence" value="ECO:0007669"/>
    <property type="project" value="InterPro"/>
</dbReference>
<dbReference type="GO" id="GO:0004806">
    <property type="term" value="F:triacylglycerol lipase activity"/>
    <property type="evidence" value="ECO:0007669"/>
    <property type="project" value="InterPro"/>
</dbReference>
<gene>
    <name evidence="1" type="ORF">DFR74_11057</name>
</gene>
<dbReference type="SUPFAM" id="SSF53474">
    <property type="entry name" value="alpha/beta-Hydrolases"/>
    <property type="match status" value="1"/>
</dbReference>
<dbReference type="AlphaFoldDB" id="A0A366DEE9"/>
<sequence length="459" mass="49235">MSAIKGDPAGLRRAFTALLAAMTLVLMGAVAAPRAAAVPLPQHDSFYAPPEGFESAEPGTVLRSREVQLAVLTALPLNVRSWQLMYRTTDLFDRPTVAVSTVVLPAGADPNRSRPLVSLQFYYDSASPACAPSFVLRQGAGLPGLEGIHSNSELIALAALISKGWAVSIPDYEGLNGHLAVAKEPGYMTLDGVRAAQRFEPLGLDGANTPVALWGFSGGGMASGWAAEMHPAYAPELNIRGIAMGAPVSDVESLLHVNGSMFSSLIGIGIASLSNAYPAFKEVTYRHLTPEGRALMDRTNAQCLPRNALTQMFVDYQRLLTIPIAEFLALPEIREVFDATVLGKNTPTAPIFLYQGVFDEGVPVWTNDRLAQQYCEGGASVVYTRDHLSEHLTLPTLGMPATFNWLKQRLDPTATTQSGCRTDNVVSMLADPTALLTQLEINLNATFGAFGYPIGPHER</sequence>
<name>A0A366DEE9_9NOCA</name>
<dbReference type="InterPro" id="IPR006311">
    <property type="entry name" value="TAT_signal"/>
</dbReference>
<dbReference type="Gene3D" id="1.10.260.130">
    <property type="match status" value="1"/>
</dbReference>
<dbReference type="OrthoDB" id="9798122at2"/>
<dbReference type="EMBL" id="QNRE01000010">
    <property type="protein sequence ID" value="RBO87804.1"/>
    <property type="molecule type" value="Genomic_DNA"/>
</dbReference>
<dbReference type="Pfam" id="PF03583">
    <property type="entry name" value="LIP"/>
    <property type="match status" value="1"/>
</dbReference>
<dbReference type="PIRSF" id="PIRSF029171">
    <property type="entry name" value="Esterase_LipA"/>
    <property type="match status" value="1"/>
</dbReference>
<organism evidence="1 2">
    <name type="scientific">Nocardia puris</name>
    <dbReference type="NCBI Taxonomy" id="208602"/>
    <lineage>
        <taxon>Bacteria</taxon>
        <taxon>Bacillati</taxon>
        <taxon>Actinomycetota</taxon>
        <taxon>Actinomycetes</taxon>
        <taxon>Mycobacteriales</taxon>
        <taxon>Nocardiaceae</taxon>
        <taxon>Nocardia</taxon>
    </lineage>
</organism>
<dbReference type="Proteomes" id="UP000252586">
    <property type="component" value="Unassembled WGS sequence"/>
</dbReference>
<dbReference type="PANTHER" id="PTHR34853:SF1">
    <property type="entry name" value="LIPASE 5"/>
    <property type="match status" value="1"/>
</dbReference>
<evidence type="ECO:0000313" key="1">
    <source>
        <dbReference type="EMBL" id="RBO87804.1"/>
    </source>
</evidence>
<dbReference type="InterPro" id="IPR029058">
    <property type="entry name" value="AB_hydrolase_fold"/>
</dbReference>
<dbReference type="PANTHER" id="PTHR34853">
    <property type="match status" value="1"/>
</dbReference>
<dbReference type="PROSITE" id="PS51318">
    <property type="entry name" value="TAT"/>
    <property type="match status" value="1"/>
</dbReference>
<proteinExistence type="predicted"/>
<dbReference type="Gene3D" id="3.40.50.1820">
    <property type="entry name" value="alpha/beta hydrolase"/>
    <property type="match status" value="1"/>
</dbReference>
<dbReference type="RefSeq" id="WP_067511422.1">
    <property type="nucleotide sequence ID" value="NZ_CP107943.1"/>
</dbReference>
<reference evidence="1 2" key="1">
    <citation type="submission" date="2018-06" db="EMBL/GenBank/DDBJ databases">
        <title>Genomic Encyclopedia of Type Strains, Phase IV (KMG-IV): sequencing the most valuable type-strain genomes for metagenomic binning, comparative biology and taxonomic classification.</title>
        <authorList>
            <person name="Goeker M."/>
        </authorList>
    </citation>
    <scope>NUCLEOTIDE SEQUENCE [LARGE SCALE GENOMIC DNA]</scope>
    <source>
        <strain evidence="1 2">DSM 44599</strain>
    </source>
</reference>
<accession>A0A366DEE9</accession>
<evidence type="ECO:0000313" key="2">
    <source>
        <dbReference type="Proteomes" id="UP000252586"/>
    </source>
</evidence>
<protein>
    <submittedName>
        <fullName evidence="1">Secretory lipase</fullName>
    </submittedName>
</protein>
<dbReference type="STRING" id="1210090.GCA_001613185_04750"/>
<comment type="caution">
    <text evidence="1">The sequence shown here is derived from an EMBL/GenBank/DDBJ whole genome shotgun (WGS) entry which is preliminary data.</text>
</comment>
<dbReference type="InterPro" id="IPR005152">
    <property type="entry name" value="Lipase_secreted"/>
</dbReference>
<keyword evidence="2" id="KW-1185">Reference proteome</keyword>